<dbReference type="InterPro" id="IPR000477">
    <property type="entry name" value="RT_dom"/>
</dbReference>
<reference evidence="2 3" key="1">
    <citation type="submission" date="2022-01" db="EMBL/GenBank/DDBJ databases">
        <title>A chromosomal length assembly of Cordylochernes scorpioides.</title>
        <authorList>
            <person name="Zeh D."/>
            <person name="Zeh J."/>
        </authorList>
    </citation>
    <scope>NUCLEOTIDE SEQUENCE [LARGE SCALE GENOMIC DNA]</scope>
    <source>
        <strain evidence="2">IN4F17</strain>
        <tissue evidence="2">Whole Body</tissue>
    </source>
</reference>
<keyword evidence="3" id="KW-1185">Reference proteome</keyword>
<dbReference type="EMBL" id="CP092864">
    <property type="protein sequence ID" value="UYV63234.1"/>
    <property type="molecule type" value="Genomic_DNA"/>
</dbReference>
<evidence type="ECO:0000313" key="2">
    <source>
        <dbReference type="EMBL" id="UYV63234.1"/>
    </source>
</evidence>
<feature type="domain" description="Reverse transcriptase" evidence="1">
    <location>
        <begin position="50"/>
        <end position="280"/>
    </location>
</feature>
<gene>
    <name evidence="2" type="ORF">LAZ67_2003506</name>
</gene>
<name>A0ABY6K4M4_9ARAC</name>
<protein>
    <recommendedName>
        <fullName evidence="1">Reverse transcriptase domain-containing protein</fullName>
    </recommendedName>
</protein>
<dbReference type="CDD" id="cd01650">
    <property type="entry name" value="RT_nLTR_like"/>
    <property type="match status" value="1"/>
</dbReference>
<dbReference type="Proteomes" id="UP001235939">
    <property type="component" value="Chromosome 02"/>
</dbReference>
<dbReference type="Pfam" id="PF00078">
    <property type="entry name" value="RVT_1"/>
    <property type="match status" value="1"/>
</dbReference>
<dbReference type="InterPro" id="IPR043502">
    <property type="entry name" value="DNA/RNA_pol_sf"/>
</dbReference>
<dbReference type="InterPro" id="IPR040676">
    <property type="entry name" value="DUF5641"/>
</dbReference>
<dbReference type="SUPFAM" id="SSF56672">
    <property type="entry name" value="DNA/RNA polymerases"/>
    <property type="match status" value="1"/>
</dbReference>
<organism evidence="2 3">
    <name type="scientific">Cordylochernes scorpioides</name>
    <dbReference type="NCBI Taxonomy" id="51811"/>
    <lineage>
        <taxon>Eukaryota</taxon>
        <taxon>Metazoa</taxon>
        <taxon>Ecdysozoa</taxon>
        <taxon>Arthropoda</taxon>
        <taxon>Chelicerata</taxon>
        <taxon>Arachnida</taxon>
        <taxon>Pseudoscorpiones</taxon>
        <taxon>Cheliferoidea</taxon>
        <taxon>Chernetidae</taxon>
        <taxon>Cordylochernes</taxon>
    </lineage>
</organism>
<dbReference type="PANTHER" id="PTHR19446">
    <property type="entry name" value="REVERSE TRANSCRIPTASES"/>
    <property type="match status" value="1"/>
</dbReference>
<dbReference type="PROSITE" id="PS50878">
    <property type="entry name" value="RT_POL"/>
    <property type="match status" value="1"/>
</dbReference>
<evidence type="ECO:0000313" key="3">
    <source>
        <dbReference type="Proteomes" id="UP001235939"/>
    </source>
</evidence>
<dbReference type="Pfam" id="PF18701">
    <property type="entry name" value="DUF5641"/>
    <property type="match status" value="1"/>
</dbReference>
<proteinExistence type="predicted"/>
<evidence type="ECO:0000259" key="1">
    <source>
        <dbReference type="PROSITE" id="PS50878"/>
    </source>
</evidence>
<sequence length="478" mass="54735">MLTMTTPNEVKEVIKYLANHKAPGHDNITPQMAKNLPTKWIVFLAGVFNAALHLCYYPKVWKHAIIIPIPKKSAKSPEDLRPISLLPTIGKIYERIILRRLQMYLDNSNFIIPQQFGFRRGHSTTHQLIAVLDYIQIRRSHKEVNYLQGRTFSVKQGNFITEPKPIQTGVPQGSILGPYLFNIYINDIPLDKFSKLNDIDFKLKDLDQKMLDHMMVADAEEDTLNCEIEEAEHYSDTFITLEKKEKTHVSEVVQSALANQQCTKDVTLMTLMVNIMGINGSKRVRALLDPGSQKSYILESTALEVKLKSVGNGASTLQTFLQEVVVYYSLNAPDDLDKLDSKKFQDRYRHCQRLREALRSRFRSEYLGQLVQKANERTPKLSVGDVVIVKVEDKRRLHWPMARIVELFPGRDGHSRVAKVRTKLGTLIRPVQKLYPLEVSIGDPILRSKGDTTIEEEHSEAKRTRCGRVVKPPQRLNL</sequence>
<accession>A0ABY6K4M4</accession>